<reference evidence="3 4" key="1">
    <citation type="submission" date="2013-11" db="EMBL/GenBank/DDBJ databases">
        <title>Genome sequencing of Stegodyphus mimosarum.</title>
        <authorList>
            <person name="Bechsgaard J."/>
        </authorList>
    </citation>
    <scope>NUCLEOTIDE SEQUENCE [LARGE SCALE GENOMIC DNA]</scope>
</reference>
<feature type="transmembrane region" description="Helical" evidence="1">
    <location>
        <begin position="46"/>
        <end position="64"/>
    </location>
</feature>
<name>A0A087THT9_STEMI</name>
<accession>A0A087THT9</accession>
<keyword evidence="2" id="KW-0732">Signal</keyword>
<dbReference type="EMBL" id="KK115285">
    <property type="protein sequence ID" value="KFM64678.1"/>
    <property type="molecule type" value="Genomic_DNA"/>
</dbReference>
<keyword evidence="1" id="KW-0472">Membrane</keyword>
<dbReference type="AlphaFoldDB" id="A0A087THT9"/>
<evidence type="ECO:0000313" key="4">
    <source>
        <dbReference type="Proteomes" id="UP000054359"/>
    </source>
</evidence>
<protein>
    <submittedName>
        <fullName evidence="3">Uncharacterized protein</fullName>
    </submittedName>
</protein>
<keyword evidence="1" id="KW-0812">Transmembrane</keyword>
<feature type="signal peptide" evidence="2">
    <location>
        <begin position="1"/>
        <end position="25"/>
    </location>
</feature>
<evidence type="ECO:0000256" key="1">
    <source>
        <dbReference type="SAM" id="Phobius"/>
    </source>
</evidence>
<keyword evidence="4" id="KW-1185">Reference proteome</keyword>
<proteinExistence type="predicted"/>
<gene>
    <name evidence="3" type="ORF">X975_02977</name>
</gene>
<dbReference type="Proteomes" id="UP000054359">
    <property type="component" value="Unassembled WGS sequence"/>
</dbReference>
<organism evidence="3 4">
    <name type="scientific">Stegodyphus mimosarum</name>
    <name type="common">African social velvet spider</name>
    <dbReference type="NCBI Taxonomy" id="407821"/>
    <lineage>
        <taxon>Eukaryota</taxon>
        <taxon>Metazoa</taxon>
        <taxon>Ecdysozoa</taxon>
        <taxon>Arthropoda</taxon>
        <taxon>Chelicerata</taxon>
        <taxon>Arachnida</taxon>
        <taxon>Araneae</taxon>
        <taxon>Araneomorphae</taxon>
        <taxon>Entelegynae</taxon>
        <taxon>Eresoidea</taxon>
        <taxon>Eresidae</taxon>
        <taxon>Stegodyphus</taxon>
    </lineage>
</organism>
<feature type="chain" id="PRO_5001829661" evidence="2">
    <location>
        <begin position="26"/>
        <end position="65"/>
    </location>
</feature>
<feature type="non-terminal residue" evidence="3">
    <location>
        <position position="65"/>
    </location>
</feature>
<sequence length="65" mass="7165">MKLFAYICFLLMVLTLLVCPLAIQAADTTTAGATEAAADTSSEYEICKHIFLLLSYIFLSFIILL</sequence>
<evidence type="ECO:0000313" key="3">
    <source>
        <dbReference type="EMBL" id="KFM64678.1"/>
    </source>
</evidence>
<keyword evidence="1" id="KW-1133">Transmembrane helix</keyword>
<evidence type="ECO:0000256" key="2">
    <source>
        <dbReference type="SAM" id="SignalP"/>
    </source>
</evidence>